<dbReference type="EMBL" id="QKWP01000137">
    <property type="protein sequence ID" value="RIB26375.1"/>
    <property type="molecule type" value="Genomic_DNA"/>
</dbReference>
<organism evidence="2 3">
    <name type="scientific">Gigaspora rosea</name>
    <dbReference type="NCBI Taxonomy" id="44941"/>
    <lineage>
        <taxon>Eukaryota</taxon>
        <taxon>Fungi</taxon>
        <taxon>Fungi incertae sedis</taxon>
        <taxon>Mucoromycota</taxon>
        <taxon>Glomeromycotina</taxon>
        <taxon>Glomeromycetes</taxon>
        <taxon>Diversisporales</taxon>
        <taxon>Gigasporaceae</taxon>
        <taxon>Gigaspora</taxon>
    </lineage>
</organism>
<name>A0A397VUW5_9GLOM</name>
<dbReference type="AlphaFoldDB" id="A0A397VUW5"/>
<dbReference type="Proteomes" id="UP000266673">
    <property type="component" value="Unassembled WGS sequence"/>
</dbReference>
<sequence>MQNEIEVTPEIVSAETNFIPDAEKYNSRNVVPFVSINKQNTEDVNTLFYLEAVFNPDYCDMRFEYYPEINQYHGYDSGSYFDYEQYYTDVPISNLSECSNVNYVQNENLADMIKKLEKTNKEYLNRIENLEIENENILREVSCSKNTIKRNYLEYELLRSENEKLKRENRKLKDEVDRINDEVNNLQNLKRSFQRECERKESLIRSFKNKMPFRGSSYKRTRINNEESQEG</sequence>
<keyword evidence="1" id="KW-0175">Coiled coil</keyword>
<gene>
    <name evidence="2" type="ORF">C2G38_2064972</name>
</gene>
<keyword evidence="3" id="KW-1185">Reference proteome</keyword>
<accession>A0A397VUW5</accession>
<protein>
    <submittedName>
        <fullName evidence="2">Uncharacterized protein</fullName>
    </submittedName>
</protein>
<evidence type="ECO:0000313" key="3">
    <source>
        <dbReference type="Proteomes" id="UP000266673"/>
    </source>
</evidence>
<comment type="caution">
    <text evidence="2">The sequence shown here is derived from an EMBL/GenBank/DDBJ whole genome shotgun (WGS) entry which is preliminary data.</text>
</comment>
<reference evidence="2 3" key="1">
    <citation type="submission" date="2018-06" db="EMBL/GenBank/DDBJ databases">
        <title>Comparative genomics reveals the genomic features of Rhizophagus irregularis, R. cerebriforme, R. diaphanum and Gigaspora rosea, and their symbiotic lifestyle signature.</title>
        <authorList>
            <person name="Morin E."/>
            <person name="San Clemente H."/>
            <person name="Chen E.C.H."/>
            <person name="De La Providencia I."/>
            <person name="Hainaut M."/>
            <person name="Kuo A."/>
            <person name="Kohler A."/>
            <person name="Murat C."/>
            <person name="Tang N."/>
            <person name="Roy S."/>
            <person name="Loubradou J."/>
            <person name="Henrissat B."/>
            <person name="Grigoriev I.V."/>
            <person name="Corradi N."/>
            <person name="Roux C."/>
            <person name="Martin F.M."/>
        </authorList>
    </citation>
    <scope>NUCLEOTIDE SEQUENCE [LARGE SCALE GENOMIC DNA]</scope>
    <source>
        <strain evidence="2 3">DAOM 194757</strain>
    </source>
</reference>
<proteinExistence type="predicted"/>
<evidence type="ECO:0000256" key="1">
    <source>
        <dbReference type="SAM" id="Coils"/>
    </source>
</evidence>
<feature type="coiled-coil region" evidence="1">
    <location>
        <begin position="106"/>
        <end position="210"/>
    </location>
</feature>
<evidence type="ECO:0000313" key="2">
    <source>
        <dbReference type="EMBL" id="RIB26375.1"/>
    </source>
</evidence>